<feature type="compositionally biased region" description="Low complexity" evidence="1">
    <location>
        <begin position="271"/>
        <end position="285"/>
    </location>
</feature>
<gene>
    <name evidence="2" type="ORF">KC01_LOCUS10094</name>
</gene>
<feature type="compositionally biased region" description="Polar residues" evidence="1">
    <location>
        <begin position="812"/>
        <end position="832"/>
    </location>
</feature>
<feature type="compositionally biased region" description="Polar residues" evidence="1">
    <location>
        <begin position="56"/>
        <end position="67"/>
    </location>
</feature>
<feature type="compositionally biased region" description="Low complexity" evidence="1">
    <location>
        <begin position="764"/>
        <end position="777"/>
    </location>
</feature>
<dbReference type="InterPro" id="IPR051825">
    <property type="entry name" value="SRCIN1"/>
</dbReference>
<proteinExistence type="predicted"/>
<dbReference type="GO" id="GO:0005737">
    <property type="term" value="C:cytoplasm"/>
    <property type="evidence" value="ECO:0007669"/>
    <property type="project" value="TreeGrafter"/>
</dbReference>
<protein>
    <submittedName>
        <fullName evidence="2">Uncharacterized protein</fullName>
    </submittedName>
</protein>
<feature type="region of interest" description="Disordered" evidence="1">
    <location>
        <begin position="144"/>
        <end position="166"/>
    </location>
</feature>
<keyword evidence="3" id="KW-1185">Reference proteome</keyword>
<feature type="region of interest" description="Disordered" evidence="1">
    <location>
        <begin position="405"/>
        <end position="426"/>
    </location>
</feature>
<feature type="compositionally biased region" description="Polar residues" evidence="1">
    <location>
        <begin position="408"/>
        <end position="420"/>
    </location>
</feature>
<feature type="compositionally biased region" description="Basic and acidic residues" evidence="1">
    <location>
        <begin position="834"/>
        <end position="846"/>
    </location>
</feature>
<feature type="region of interest" description="Disordered" evidence="1">
    <location>
        <begin position="25"/>
        <end position="79"/>
    </location>
</feature>
<feature type="compositionally biased region" description="Low complexity" evidence="1">
    <location>
        <begin position="734"/>
        <end position="749"/>
    </location>
</feature>
<feature type="compositionally biased region" description="Polar residues" evidence="1">
    <location>
        <begin position="869"/>
        <end position="878"/>
    </location>
</feature>
<name>A0AAV2JRS1_KNICA</name>
<feature type="compositionally biased region" description="Polar residues" evidence="1">
    <location>
        <begin position="286"/>
        <end position="311"/>
    </location>
</feature>
<dbReference type="EMBL" id="OZ035836">
    <property type="protein sequence ID" value="CAL1578996.1"/>
    <property type="molecule type" value="Genomic_DNA"/>
</dbReference>
<feature type="region of interest" description="Disordered" evidence="1">
    <location>
        <begin position="268"/>
        <end position="318"/>
    </location>
</feature>
<dbReference type="AlphaFoldDB" id="A0AAV2JRS1"/>
<evidence type="ECO:0000256" key="1">
    <source>
        <dbReference type="SAM" id="MobiDB-lite"/>
    </source>
</evidence>
<feature type="region of interest" description="Disordered" evidence="1">
    <location>
        <begin position="701"/>
        <end position="912"/>
    </location>
</feature>
<reference evidence="2 3" key="1">
    <citation type="submission" date="2024-04" db="EMBL/GenBank/DDBJ databases">
        <authorList>
            <person name="Waldvogel A.-M."/>
            <person name="Schoenle A."/>
        </authorList>
    </citation>
    <scope>NUCLEOTIDE SEQUENCE [LARGE SCALE GENOMIC DNA]</scope>
</reference>
<organism evidence="2 3">
    <name type="scientific">Knipowitschia caucasica</name>
    <name type="common">Caucasian dwarf goby</name>
    <name type="synonym">Pomatoschistus caucasicus</name>
    <dbReference type="NCBI Taxonomy" id="637954"/>
    <lineage>
        <taxon>Eukaryota</taxon>
        <taxon>Metazoa</taxon>
        <taxon>Chordata</taxon>
        <taxon>Craniata</taxon>
        <taxon>Vertebrata</taxon>
        <taxon>Euteleostomi</taxon>
        <taxon>Actinopterygii</taxon>
        <taxon>Neopterygii</taxon>
        <taxon>Teleostei</taxon>
        <taxon>Neoteleostei</taxon>
        <taxon>Acanthomorphata</taxon>
        <taxon>Gobiaria</taxon>
        <taxon>Gobiiformes</taxon>
        <taxon>Gobioidei</taxon>
        <taxon>Gobiidae</taxon>
        <taxon>Gobiinae</taxon>
        <taxon>Knipowitschia</taxon>
    </lineage>
</organism>
<evidence type="ECO:0000313" key="3">
    <source>
        <dbReference type="Proteomes" id="UP001497482"/>
    </source>
</evidence>
<feature type="compositionally biased region" description="Basic and acidic residues" evidence="1">
    <location>
        <begin position="793"/>
        <end position="809"/>
    </location>
</feature>
<feature type="compositionally biased region" description="Polar residues" evidence="1">
    <location>
        <begin position="348"/>
        <end position="373"/>
    </location>
</feature>
<feature type="compositionally biased region" description="Low complexity" evidence="1">
    <location>
        <begin position="25"/>
        <end position="47"/>
    </location>
</feature>
<accession>A0AAV2JRS1</accession>
<dbReference type="PANTHER" id="PTHR22741:SF10">
    <property type="entry name" value="COILED-COIL DOMAIN-CONTAINING PROTEIN CG32809"/>
    <property type="match status" value="1"/>
</dbReference>
<dbReference type="PANTHER" id="PTHR22741">
    <property type="entry name" value="P140CAP/SNIP-RELATED"/>
    <property type="match status" value="1"/>
</dbReference>
<dbReference type="Proteomes" id="UP001497482">
    <property type="component" value="Chromosome 14"/>
</dbReference>
<sequence>MSTVSLADLYANPELLLQRKYQTSTSSCTSSSTSSCTSSSTSSCNSSKPGTVFRSAPSSPNTLPRNQLHTHRGQQRETALHNTTVSVYRRRLWEWSLFDFREMPHATCLLQAPENTMSRGTAPPAGFLTEVDFDDVMTEEQRCSVGFSRGSRGRSSLPLPHSSPSRDRGLGVVYLQLGEDTRQVYVSSELKDMSALRALFLRTFPQISVRLLQSPHTSVCIRDHGHAHYRLLQDPRSISAQSCLKLFTRDPGPEPRISKELLYGGHMLQGSMSPPMVRSVPSSPSKAQGSSTLPRQRTQATGRKPSSSSSAILERRDVVPDEELCPELALVLHPDALPHALDPVPPMSRTSQCTAPPSVSRTSQCSAPPSVGRTSQYSAPPSLCVALQDSGALLPRFHASVKPLHSHTGATQSHSLTRRSSGGHMVGPPLDPVPAEACKGRILGSCSSNSSVFVDEPLSDDVFGRNSGSQSERMLQMEEQIASLAGLVHRALSVGEAPDLQDPGENGPRLPFRPKGVLLRPGQESLSQKLSCAKHTVCDLRLQLEQLRHQQLCQQAAVGSMLRAVGQELLTFMKQKLQSQESGPRAEVEHRRRVYSCSQQHILSQLSSLEDFVGGLQKSLGSGPGSVSLGDVELAAVSLRKIGQDMALLKGGFPGLQSRMCSVLRLEMELVRFLKEEPLQMDAMLCRIRNLTEDLSTLHRSVSESLVRSREDQVQVSPRPRPRSSFRGPENSCGPGASAASASVPVSSAQEIVRLTPDGSVAPDSDQSQSSESSDQSLTQDPGSDPETSTETTHTHHVDSGVRRPERPSKIRCSNGNTTPPQRFEVQSSGLSEHSVKPQQEREKVPMSKPPRQPPEVKPKPQKSPAVPGNTSSRNSPITATAAAASACTKDQSVPQSRRVGGMTHKPPEDRS</sequence>
<feature type="region of interest" description="Disordered" evidence="1">
    <location>
        <begin position="341"/>
        <end position="373"/>
    </location>
</feature>
<feature type="compositionally biased region" description="Low complexity" evidence="1">
    <location>
        <begin position="879"/>
        <end position="889"/>
    </location>
</feature>
<evidence type="ECO:0000313" key="2">
    <source>
        <dbReference type="EMBL" id="CAL1578996.1"/>
    </source>
</evidence>
<feature type="compositionally biased region" description="Low complexity" evidence="1">
    <location>
        <begin position="144"/>
        <end position="163"/>
    </location>
</feature>